<dbReference type="PANTHER" id="PTHR23028">
    <property type="entry name" value="ACETYLTRANSFERASE"/>
    <property type="match status" value="1"/>
</dbReference>
<evidence type="ECO:0000256" key="1">
    <source>
        <dbReference type="SAM" id="MobiDB-lite"/>
    </source>
</evidence>
<feature type="transmembrane region" description="Helical" evidence="2">
    <location>
        <begin position="291"/>
        <end position="309"/>
    </location>
</feature>
<feature type="transmembrane region" description="Helical" evidence="2">
    <location>
        <begin position="171"/>
        <end position="192"/>
    </location>
</feature>
<dbReference type="Proteomes" id="UP000320876">
    <property type="component" value="Unassembled WGS sequence"/>
</dbReference>
<organism evidence="4 5">
    <name type="scientific">Amycolatopsis cihanbeyliensis</name>
    <dbReference type="NCBI Taxonomy" id="1128664"/>
    <lineage>
        <taxon>Bacteria</taxon>
        <taxon>Bacillati</taxon>
        <taxon>Actinomycetota</taxon>
        <taxon>Actinomycetes</taxon>
        <taxon>Pseudonocardiales</taxon>
        <taxon>Pseudonocardiaceae</taxon>
        <taxon>Amycolatopsis</taxon>
    </lineage>
</organism>
<evidence type="ECO:0000259" key="3">
    <source>
        <dbReference type="Pfam" id="PF01757"/>
    </source>
</evidence>
<evidence type="ECO:0000313" key="4">
    <source>
        <dbReference type="EMBL" id="TQJ05922.1"/>
    </source>
</evidence>
<dbReference type="AlphaFoldDB" id="A0A542DS36"/>
<gene>
    <name evidence="4" type="ORF">FB471_5767</name>
</gene>
<dbReference type="GO" id="GO:0000271">
    <property type="term" value="P:polysaccharide biosynthetic process"/>
    <property type="evidence" value="ECO:0007669"/>
    <property type="project" value="TreeGrafter"/>
</dbReference>
<feature type="transmembrane region" description="Helical" evidence="2">
    <location>
        <begin position="260"/>
        <end position="279"/>
    </location>
</feature>
<proteinExistence type="predicted"/>
<feature type="domain" description="Acyltransferase 3" evidence="3">
    <location>
        <begin position="17"/>
        <end position="347"/>
    </location>
</feature>
<feature type="transmembrane region" description="Helical" evidence="2">
    <location>
        <begin position="58"/>
        <end position="77"/>
    </location>
</feature>
<dbReference type="PANTHER" id="PTHR23028:SF53">
    <property type="entry name" value="ACYL_TRANSF_3 DOMAIN-CONTAINING PROTEIN"/>
    <property type="match status" value="1"/>
</dbReference>
<evidence type="ECO:0000256" key="2">
    <source>
        <dbReference type="SAM" id="Phobius"/>
    </source>
</evidence>
<dbReference type="Pfam" id="PF01757">
    <property type="entry name" value="Acyl_transf_3"/>
    <property type="match status" value="1"/>
</dbReference>
<keyword evidence="2" id="KW-0812">Transmembrane</keyword>
<feature type="transmembrane region" description="Helical" evidence="2">
    <location>
        <begin position="329"/>
        <end position="349"/>
    </location>
</feature>
<dbReference type="InterPro" id="IPR050879">
    <property type="entry name" value="Acyltransferase_3"/>
</dbReference>
<dbReference type="GO" id="GO:0016747">
    <property type="term" value="F:acyltransferase activity, transferring groups other than amino-acyl groups"/>
    <property type="evidence" value="ECO:0007669"/>
    <property type="project" value="InterPro"/>
</dbReference>
<dbReference type="GO" id="GO:0016020">
    <property type="term" value="C:membrane"/>
    <property type="evidence" value="ECO:0007669"/>
    <property type="project" value="TreeGrafter"/>
</dbReference>
<dbReference type="OrthoDB" id="9796461at2"/>
<name>A0A542DS36_AMYCI</name>
<reference evidence="4 5" key="1">
    <citation type="submission" date="2019-06" db="EMBL/GenBank/DDBJ databases">
        <title>Sequencing the genomes of 1000 actinobacteria strains.</title>
        <authorList>
            <person name="Klenk H.-P."/>
        </authorList>
    </citation>
    <scope>NUCLEOTIDE SEQUENCE [LARGE SCALE GENOMIC DNA]</scope>
    <source>
        <strain evidence="4 5">DSM 45679</strain>
    </source>
</reference>
<feature type="transmembrane region" description="Helical" evidence="2">
    <location>
        <begin position="235"/>
        <end position="254"/>
    </location>
</feature>
<keyword evidence="2" id="KW-0472">Membrane</keyword>
<protein>
    <submittedName>
        <fullName evidence="4">Peptidoglycan/LPS O-acetylase OafA/YrhL</fullName>
    </submittedName>
</protein>
<accession>A0A542DS36</accession>
<feature type="transmembrane region" description="Helical" evidence="2">
    <location>
        <begin position="98"/>
        <end position="131"/>
    </location>
</feature>
<keyword evidence="2" id="KW-1133">Transmembrane helix</keyword>
<feature type="transmembrane region" description="Helical" evidence="2">
    <location>
        <begin position="204"/>
        <end position="228"/>
    </location>
</feature>
<dbReference type="InterPro" id="IPR002656">
    <property type="entry name" value="Acyl_transf_3_dom"/>
</dbReference>
<feature type="transmembrane region" description="Helical" evidence="2">
    <location>
        <begin position="143"/>
        <end position="164"/>
    </location>
</feature>
<comment type="caution">
    <text evidence="4">The sequence shown here is derived from an EMBL/GenBank/DDBJ whole genome shotgun (WGS) entry which is preliminary data.</text>
</comment>
<dbReference type="EMBL" id="VFML01000001">
    <property type="protein sequence ID" value="TQJ05922.1"/>
    <property type="molecule type" value="Genomic_DNA"/>
</dbReference>
<evidence type="ECO:0000313" key="5">
    <source>
        <dbReference type="Proteomes" id="UP000320876"/>
    </source>
</evidence>
<feature type="region of interest" description="Disordered" evidence="1">
    <location>
        <begin position="360"/>
        <end position="380"/>
    </location>
</feature>
<keyword evidence="5" id="KW-1185">Reference proteome</keyword>
<sequence>MTSTSPDTRAPTSRLPSLTGMRFLAVIAVFLYHSYYLQPFGDTGVSKVAEFLFSKANGIGVSFFFILSGFVLAWSVRANDTPARFWRRRVVKIYPNHVVTWLIALVLAFSVGQALTGAQIFSNLFLVQAWFPSMEIMFSLNEVSWSLACEIFFYLMFPVLFVLAKKIPAARLWLCVGVVIAAIFALIFVATLLPQDGMDTWQGWLLYTLPPARALEFVVGILMARIVIAKRWIPLGLGPAFLLLAAGYGALLLTPSPYHAVAPTIIPLALIIPAAATADLRNLPSFLRGRVFVWLGEISFAFYLVHRLVQMYGEMALGDPEQTWGTAQAIGLLAVSFVISLLLAWLLHITVERPMMKRFASSKKPKPENRPGPDKVGVSG</sequence>
<feature type="transmembrane region" description="Helical" evidence="2">
    <location>
        <begin position="21"/>
        <end position="38"/>
    </location>
</feature>